<dbReference type="AlphaFoldDB" id="A0AAV4VTY5"/>
<dbReference type="Proteomes" id="UP001054945">
    <property type="component" value="Unassembled WGS sequence"/>
</dbReference>
<organism evidence="1 2">
    <name type="scientific">Caerostris extrusa</name>
    <name type="common">Bark spider</name>
    <name type="synonym">Caerostris bankana</name>
    <dbReference type="NCBI Taxonomy" id="172846"/>
    <lineage>
        <taxon>Eukaryota</taxon>
        <taxon>Metazoa</taxon>
        <taxon>Ecdysozoa</taxon>
        <taxon>Arthropoda</taxon>
        <taxon>Chelicerata</taxon>
        <taxon>Arachnida</taxon>
        <taxon>Araneae</taxon>
        <taxon>Araneomorphae</taxon>
        <taxon>Entelegynae</taxon>
        <taxon>Araneoidea</taxon>
        <taxon>Araneidae</taxon>
        <taxon>Caerostris</taxon>
    </lineage>
</organism>
<proteinExistence type="predicted"/>
<keyword evidence="2" id="KW-1185">Reference proteome</keyword>
<reference evidence="1 2" key="1">
    <citation type="submission" date="2021-06" db="EMBL/GenBank/DDBJ databases">
        <title>Caerostris extrusa draft genome.</title>
        <authorList>
            <person name="Kono N."/>
            <person name="Arakawa K."/>
        </authorList>
    </citation>
    <scope>NUCLEOTIDE SEQUENCE [LARGE SCALE GENOMIC DNA]</scope>
</reference>
<dbReference type="EMBL" id="BPLR01015014">
    <property type="protein sequence ID" value="GIY72948.1"/>
    <property type="molecule type" value="Genomic_DNA"/>
</dbReference>
<comment type="caution">
    <text evidence="1">The sequence shown here is derived from an EMBL/GenBank/DDBJ whole genome shotgun (WGS) entry which is preliminary data.</text>
</comment>
<evidence type="ECO:0000313" key="1">
    <source>
        <dbReference type="EMBL" id="GIY72948.1"/>
    </source>
</evidence>
<protein>
    <submittedName>
        <fullName evidence="1">Uncharacterized protein</fullName>
    </submittedName>
</protein>
<gene>
    <name evidence="1" type="ORF">CEXT_216721</name>
</gene>
<sequence length="114" mass="12584">MPNLTLTEDALGEGKMNKKSLNFFFFHPTLQTNSSTSSMVKSNKEAKKGLHNLSCNSPLGLKTNCLLGDMELGLEYTVTSWTGSKHGDRERFKKFLGGGDSNSGWGGEIFDRYV</sequence>
<accession>A0AAV4VTY5</accession>
<name>A0AAV4VTY5_CAEEX</name>
<evidence type="ECO:0000313" key="2">
    <source>
        <dbReference type="Proteomes" id="UP001054945"/>
    </source>
</evidence>